<dbReference type="HAMAP" id="MF_01201">
    <property type="entry name" value="Ala_racemase"/>
    <property type="match status" value="1"/>
</dbReference>
<dbReference type="PRINTS" id="PR00992">
    <property type="entry name" value="ALARACEMASE"/>
</dbReference>
<dbReference type="CDD" id="cd00430">
    <property type="entry name" value="PLPDE_III_AR"/>
    <property type="match status" value="1"/>
</dbReference>
<evidence type="ECO:0000256" key="7">
    <source>
        <dbReference type="PIRSR" id="PIRSR600821-50"/>
    </source>
</evidence>
<evidence type="ECO:0000256" key="1">
    <source>
        <dbReference type="ARBA" id="ARBA00000316"/>
    </source>
</evidence>
<dbReference type="Gene3D" id="3.20.20.10">
    <property type="entry name" value="Alanine racemase"/>
    <property type="match status" value="1"/>
</dbReference>
<dbReference type="InterPro" id="IPR029066">
    <property type="entry name" value="PLP-binding_barrel"/>
</dbReference>
<evidence type="ECO:0000259" key="9">
    <source>
        <dbReference type="SMART" id="SM01005"/>
    </source>
</evidence>
<name>A0A1Q9A9V4_9HYPH</name>
<dbReference type="PANTHER" id="PTHR30511">
    <property type="entry name" value="ALANINE RACEMASE"/>
    <property type="match status" value="1"/>
</dbReference>
<evidence type="ECO:0000256" key="5">
    <source>
        <dbReference type="ARBA" id="ARBA00023235"/>
    </source>
</evidence>
<feature type="binding site" evidence="6 8">
    <location>
        <position position="315"/>
    </location>
    <ligand>
        <name>substrate</name>
    </ligand>
</feature>
<dbReference type="Gene3D" id="2.40.37.10">
    <property type="entry name" value="Lyase, Ornithine Decarboxylase, Chain A, domain 1"/>
    <property type="match status" value="1"/>
</dbReference>
<dbReference type="GO" id="GO:0005829">
    <property type="term" value="C:cytosol"/>
    <property type="evidence" value="ECO:0007669"/>
    <property type="project" value="TreeGrafter"/>
</dbReference>
<comment type="similarity">
    <text evidence="6">Belongs to the alanine racemase family.</text>
</comment>
<dbReference type="InterPro" id="IPR001608">
    <property type="entry name" value="Ala_racemase_N"/>
</dbReference>
<evidence type="ECO:0000256" key="2">
    <source>
        <dbReference type="ARBA" id="ARBA00001933"/>
    </source>
</evidence>
<dbReference type="STRING" id="887144.BJF91_16355"/>
<feature type="modified residue" description="N6-(pyridoxal phosphate)lysine" evidence="6 7">
    <location>
        <position position="46"/>
    </location>
</feature>
<dbReference type="GO" id="GO:0030170">
    <property type="term" value="F:pyridoxal phosphate binding"/>
    <property type="evidence" value="ECO:0007669"/>
    <property type="project" value="UniProtKB-UniRule"/>
</dbReference>
<dbReference type="InterPro" id="IPR011079">
    <property type="entry name" value="Ala_racemase_C"/>
</dbReference>
<accession>A0A1Q9A9V4</accession>
<dbReference type="SUPFAM" id="SSF50621">
    <property type="entry name" value="Alanine racemase C-terminal domain-like"/>
    <property type="match status" value="1"/>
</dbReference>
<evidence type="ECO:0000256" key="6">
    <source>
        <dbReference type="HAMAP-Rule" id="MF_01201"/>
    </source>
</evidence>
<dbReference type="Proteomes" id="UP000185598">
    <property type="component" value="Unassembled WGS sequence"/>
</dbReference>
<dbReference type="OrthoDB" id="9813814at2"/>
<proteinExistence type="inferred from homology"/>
<dbReference type="RefSeq" id="WP_075613298.1">
    <property type="nucleotide sequence ID" value="NZ_JACIED010000006.1"/>
</dbReference>
<feature type="active site" description="Proton acceptor; specific for L-alanine" evidence="6">
    <location>
        <position position="267"/>
    </location>
</feature>
<comment type="pathway">
    <text evidence="6">Amino-acid biosynthesis; D-alanine biosynthesis; D-alanine from L-alanine: step 1/1.</text>
</comment>
<dbReference type="SUPFAM" id="SSF51419">
    <property type="entry name" value="PLP-binding barrel"/>
    <property type="match status" value="1"/>
</dbReference>
<organism evidence="11 12">
    <name type="scientific">Allorhizobium taibaishanense</name>
    <dbReference type="NCBI Taxonomy" id="887144"/>
    <lineage>
        <taxon>Bacteria</taxon>
        <taxon>Pseudomonadati</taxon>
        <taxon>Pseudomonadota</taxon>
        <taxon>Alphaproteobacteria</taxon>
        <taxon>Hyphomicrobiales</taxon>
        <taxon>Rhizobiaceae</taxon>
        <taxon>Rhizobium/Agrobacterium group</taxon>
        <taxon>Allorhizobium</taxon>
    </lineage>
</organism>
<dbReference type="UniPathway" id="UPA00042">
    <property type="reaction ID" value="UER00497"/>
</dbReference>
<evidence type="ECO:0000313" key="12">
    <source>
        <dbReference type="Proteomes" id="UP000185598"/>
    </source>
</evidence>
<gene>
    <name evidence="11" type="ORF">BJF91_16355</name>
    <name evidence="10" type="ORF">GGQ71_004288</name>
</gene>
<feature type="binding site" evidence="6 8">
    <location>
        <position position="145"/>
    </location>
    <ligand>
        <name>substrate</name>
    </ligand>
</feature>
<dbReference type="InterPro" id="IPR000821">
    <property type="entry name" value="Ala_racemase"/>
</dbReference>
<protein>
    <recommendedName>
        <fullName evidence="3 6">Alanine racemase</fullName>
        <ecNumber evidence="3 6">5.1.1.1</ecNumber>
    </recommendedName>
</protein>
<dbReference type="Pfam" id="PF00842">
    <property type="entry name" value="Ala_racemase_C"/>
    <property type="match status" value="1"/>
</dbReference>
<comment type="catalytic activity">
    <reaction evidence="1 6">
        <text>L-alanine = D-alanine</text>
        <dbReference type="Rhea" id="RHEA:20249"/>
        <dbReference type="ChEBI" id="CHEBI:57416"/>
        <dbReference type="ChEBI" id="CHEBI:57972"/>
        <dbReference type="EC" id="5.1.1.1"/>
    </reaction>
</comment>
<comment type="caution">
    <text evidence="11">The sequence shown here is derived from an EMBL/GenBank/DDBJ whole genome shotgun (WGS) entry which is preliminary data.</text>
</comment>
<dbReference type="GO" id="GO:0030632">
    <property type="term" value="P:D-alanine biosynthetic process"/>
    <property type="evidence" value="ECO:0007669"/>
    <property type="project" value="UniProtKB-UniRule"/>
</dbReference>
<reference evidence="10 13" key="2">
    <citation type="submission" date="2020-08" db="EMBL/GenBank/DDBJ databases">
        <title>Genomic Encyclopedia of Type Strains, Phase IV (KMG-IV): sequencing the most valuable type-strain genomes for metagenomic binning, comparative biology and taxonomic classification.</title>
        <authorList>
            <person name="Goeker M."/>
        </authorList>
    </citation>
    <scope>NUCLEOTIDE SEQUENCE [LARGE SCALE GENOMIC DNA]</scope>
    <source>
        <strain evidence="10 13">DSM 100021</strain>
    </source>
</reference>
<evidence type="ECO:0000256" key="8">
    <source>
        <dbReference type="PIRSR" id="PIRSR600821-52"/>
    </source>
</evidence>
<feature type="active site" description="Proton acceptor; specific for D-alanine" evidence="6">
    <location>
        <position position="46"/>
    </location>
</feature>
<dbReference type="EMBL" id="MKIN01000019">
    <property type="protein sequence ID" value="OLP51606.1"/>
    <property type="molecule type" value="Genomic_DNA"/>
</dbReference>
<evidence type="ECO:0000256" key="3">
    <source>
        <dbReference type="ARBA" id="ARBA00013089"/>
    </source>
</evidence>
<feature type="domain" description="Alanine racemase C-terminal" evidence="9">
    <location>
        <begin position="246"/>
        <end position="372"/>
    </location>
</feature>
<evidence type="ECO:0000313" key="13">
    <source>
        <dbReference type="Proteomes" id="UP000544107"/>
    </source>
</evidence>
<comment type="cofactor">
    <cofactor evidence="2 6 7">
        <name>pyridoxal 5'-phosphate</name>
        <dbReference type="ChEBI" id="CHEBI:597326"/>
    </cofactor>
</comment>
<dbReference type="InterPro" id="IPR009006">
    <property type="entry name" value="Ala_racemase/Decarboxylase_C"/>
</dbReference>
<dbReference type="GO" id="GO:0008784">
    <property type="term" value="F:alanine racemase activity"/>
    <property type="evidence" value="ECO:0007669"/>
    <property type="project" value="UniProtKB-UniRule"/>
</dbReference>
<dbReference type="AlphaFoldDB" id="A0A1Q9A9V4"/>
<dbReference type="SMART" id="SM01005">
    <property type="entry name" value="Ala_racemase_C"/>
    <property type="match status" value="1"/>
</dbReference>
<evidence type="ECO:0000256" key="4">
    <source>
        <dbReference type="ARBA" id="ARBA00022898"/>
    </source>
</evidence>
<dbReference type="EC" id="5.1.1.1" evidence="3 6"/>
<sequence length="381" mass="40442">MDMSIAQDLSADAYSARLVIDLDALADNYRRLAAEAAPAETSAVVKADAYGVGADRVAPVLYSAGCRSFFVAHLQEAANLRPHLPRDATLYILNGLQPGAETYAAANGFVPVLNSLEQVAAWRRAAGALHRDLPALLQFDTGMSRLGLSPEETARLLAEPDLLSGLSIRYIMSHLACADDSESPENDAQFAVMRERVAQFPGIPLCFANSGGIFFDKSFHGALVRPGVALYGVTPSDRAASPMKSVVRLEAKVIQTRIVPAGTKVGYSASFIAPVEMELATIAVGYADGLPRCLSNRGAAYFGATRLPIVGRVSMDSIIIDVSALPQGTLTLGSLVEIIGAHQSLDDVAADAGTIAYEILTSLGHRYRRDYINNSKSGESA</sequence>
<evidence type="ECO:0000313" key="10">
    <source>
        <dbReference type="EMBL" id="MBB4009991.1"/>
    </source>
</evidence>
<keyword evidence="12" id="KW-1185">Reference proteome</keyword>
<dbReference type="NCBIfam" id="TIGR00492">
    <property type="entry name" value="alr"/>
    <property type="match status" value="1"/>
</dbReference>
<keyword evidence="5 6" id="KW-0413">Isomerase</keyword>
<reference evidence="11 12" key="1">
    <citation type="submission" date="2016-09" db="EMBL/GenBank/DDBJ databases">
        <title>Rhizobium oryziradicis sp. nov., isolated from the root of rice.</title>
        <authorList>
            <person name="Zhao J."/>
            <person name="Zhang X."/>
        </authorList>
    </citation>
    <scope>NUCLEOTIDE SEQUENCE [LARGE SCALE GENOMIC DNA]</scope>
    <source>
        <strain evidence="11 12">14971</strain>
    </source>
</reference>
<keyword evidence="4 6" id="KW-0663">Pyridoxal phosphate</keyword>
<evidence type="ECO:0000313" key="11">
    <source>
        <dbReference type="EMBL" id="OLP51606.1"/>
    </source>
</evidence>
<dbReference type="Pfam" id="PF01168">
    <property type="entry name" value="Ala_racemase_N"/>
    <property type="match status" value="1"/>
</dbReference>
<comment type="function">
    <text evidence="6">Catalyzes the interconversion of L-alanine and D-alanine. May also act on other amino acids.</text>
</comment>
<dbReference type="Proteomes" id="UP000544107">
    <property type="component" value="Unassembled WGS sequence"/>
</dbReference>
<dbReference type="EMBL" id="JACIED010000006">
    <property type="protein sequence ID" value="MBB4009991.1"/>
    <property type="molecule type" value="Genomic_DNA"/>
</dbReference>
<dbReference type="PANTHER" id="PTHR30511:SF0">
    <property type="entry name" value="ALANINE RACEMASE, CATABOLIC-RELATED"/>
    <property type="match status" value="1"/>
</dbReference>